<dbReference type="Proteomes" id="UP000051589">
    <property type="component" value="Unassembled WGS sequence"/>
</dbReference>
<sequence>MDREPLRPSVHFDPKIMAKKEETNVQEQPDKFMDQEAFKRAVSAFDSGHYSEAGSAFEALYQEQQVTSINHYLVASLYQDQQFLAAEQYAAEMDASYLASSALFTRRLQVALANQQFIFAREFVSLPAARNWRDQGLLTIEAAEKESRTSLAAKQRVIAKQFSHLGDVSFGEQRRRYERAKQLPLQEFMQGLKFLLVDPFLHPLMKATLLEELLRLRVDDTVQLTWLDGTTQSLDTSTLEPVGASYAAQTIQQYLQGRLGQQDPVKAAGLQQTVTLQLMMLYPYIDRIITNPVAWIQNQGDIPFDPEPTSSEIKGIRDWQERLENLITDLLGPMGPESAENPEKP</sequence>
<dbReference type="PATRIC" id="fig|1423803.3.peg.1571"/>
<proteinExistence type="predicted"/>
<feature type="region of interest" description="Disordered" evidence="1">
    <location>
        <begin position="1"/>
        <end position="28"/>
    </location>
</feature>
<accession>A0A0R2DGR5</accession>
<protein>
    <submittedName>
        <fullName evidence="2">TPR repeat-containing protein</fullName>
    </submittedName>
</protein>
<dbReference type="AlphaFoldDB" id="A0A0R2DGR5"/>
<dbReference type="EMBL" id="AYZH01000004">
    <property type="protein sequence ID" value="KRN02806.1"/>
    <property type="molecule type" value="Genomic_DNA"/>
</dbReference>
<evidence type="ECO:0000313" key="2">
    <source>
        <dbReference type="EMBL" id="KRN02806.1"/>
    </source>
</evidence>
<name>A0A0R2DGR5_9LACO</name>
<comment type="caution">
    <text evidence="2">The sequence shown here is derived from an EMBL/GenBank/DDBJ whole genome shotgun (WGS) entry which is preliminary data.</text>
</comment>
<reference evidence="2 3" key="1">
    <citation type="journal article" date="2015" name="Genome Announc.">
        <title>Expanding the biotechnology potential of lactobacilli through comparative genomics of 213 strains and associated genera.</title>
        <authorList>
            <person name="Sun Z."/>
            <person name="Harris H.M."/>
            <person name="McCann A."/>
            <person name="Guo C."/>
            <person name="Argimon S."/>
            <person name="Zhang W."/>
            <person name="Yang X."/>
            <person name="Jeffery I.B."/>
            <person name="Cooney J.C."/>
            <person name="Kagawa T.F."/>
            <person name="Liu W."/>
            <person name="Song Y."/>
            <person name="Salvetti E."/>
            <person name="Wrobel A."/>
            <person name="Rasinkangas P."/>
            <person name="Parkhill J."/>
            <person name="Rea M.C."/>
            <person name="O'Sullivan O."/>
            <person name="Ritari J."/>
            <person name="Douillard F.P."/>
            <person name="Paul Ross R."/>
            <person name="Yang R."/>
            <person name="Briner A.E."/>
            <person name="Felis G.E."/>
            <person name="de Vos W.M."/>
            <person name="Barrangou R."/>
            <person name="Klaenhammer T.R."/>
            <person name="Caufield P.W."/>
            <person name="Cui Y."/>
            <person name="Zhang H."/>
            <person name="O'Toole P.W."/>
        </authorList>
    </citation>
    <scope>NUCLEOTIDE SEQUENCE [LARGE SCALE GENOMIC DNA]</scope>
    <source>
        <strain evidence="2 3">DSM 21775</strain>
    </source>
</reference>
<organism evidence="2 3">
    <name type="scientific">Levilactobacillus senmaizukei DSM 21775 = NBRC 103853</name>
    <dbReference type="NCBI Taxonomy" id="1423803"/>
    <lineage>
        <taxon>Bacteria</taxon>
        <taxon>Bacillati</taxon>
        <taxon>Bacillota</taxon>
        <taxon>Bacilli</taxon>
        <taxon>Lactobacillales</taxon>
        <taxon>Lactobacillaceae</taxon>
        <taxon>Levilactobacillus</taxon>
    </lineage>
</organism>
<evidence type="ECO:0000313" key="3">
    <source>
        <dbReference type="Proteomes" id="UP000051589"/>
    </source>
</evidence>
<evidence type="ECO:0000256" key="1">
    <source>
        <dbReference type="SAM" id="MobiDB-lite"/>
    </source>
</evidence>
<keyword evidence="3" id="KW-1185">Reference proteome</keyword>
<gene>
    <name evidence="2" type="ORF">FD13_GL001525</name>
</gene>
<dbReference type="STRING" id="1423803.FD13_GL001525"/>